<protein>
    <recommendedName>
        <fullName evidence="7">Importin N-terminal domain-containing protein</fullName>
    </recommendedName>
</protein>
<evidence type="ECO:0000256" key="2">
    <source>
        <dbReference type="ARBA" id="ARBA00004496"/>
    </source>
</evidence>
<proteinExistence type="predicted"/>
<evidence type="ECO:0000256" key="4">
    <source>
        <dbReference type="ARBA" id="ARBA00022490"/>
    </source>
</evidence>
<accession>A0ABQ6MAN2</accession>
<evidence type="ECO:0000259" key="7">
    <source>
        <dbReference type="PROSITE" id="PS50166"/>
    </source>
</evidence>
<dbReference type="InterPro" id="IPR001494">
    <property type="entry name" value="Importin-beta_N"/>
</dbReference>
<dbReference type="Proteomes" id="UP001165060">
    <property type="component" value="Unassembled WGS sequence"/>
</dbReference>
<name>A0ABQ6MAN2_9STRA</name>
<keyword evidence="3" id="KW-0813">Transport</keyword>
<keyword evidence="4" id="KW-0963">Cytoplasm</keyword>
<comment type="caution">
    <text evidence="8">The sequence shown here is derived from an EMBL/GenBank/DDBJ whole genome shotgun (WGS) entry which is preliminary data.</text>
</comment>
<evidence type="ECO:0000256" key="5">
    <source>
        <dbReference type="ARBA" id="ARBA00022927"/>
    </source>
</evidence>
<evidence type="ECO:0000313" key="9">
    <source>
        <dbReference type="Proteomes" id="UP001165060"/>
    </source>
</evidence>
<organism evidence="8 9">
    <name type="scientific">Tetraparma gracilis</name>
    <dbReference type="NCBI Taxonomy" id="2962635"/>
    <lineage>
        <taxon>Eukaryota</taxon>
        <taxon>Sar</taxon>
        <taxon>Stramenopiles</taxon>
        <taxon>Ochrophyta</taxon>
        <taxon>Bolidophyceae</taxon>
        <taxon>Parmales</taxon>
        <taxon>Triparmaceae</taxon>
        <taxon>Tetraparma</taxon>
    </lineage>
</organism>
<sequence length="421" mass="46010">EAYLKSAEGGAGYSHLVLQLLSSPQYSSVHQIAAIHFKNLIRAGYGEEDGFIPEGDKAVLKDNLVTILTSCSEDAVRKQLGESISSIAAQDYPVKWSGLLPSLVTHFSSPDPATLNNVLYVLASLLKRYTYTTRTDALLTSLQYTLGALQTPFLSLLSSQTQKLLTAPPADPAALEALVTSLELLCSVYFSLNWLELPEYFEDEIARSMSLFQSLLAHSSPSLAPAGDDADEGPVEKMKARIIETLEVYASKDEEPFQPYLQAFTTSIWEQLTTLPTKKPYDNLTTTCLSFLTSIVSKPAHAAMFGSAEVVTQIVSHIILKNVRLREEDVEAYEDDPADYIVSDFEGSDTGSRRKCAIELLKALNRSFSAVATPIVMERVTGMLAEYAKDKGQWIGKDAALSMVTSISVIRESNLGGVTEV</sequence>
<evidence type="ECO:0000313" key="8">
    <source>
        <dbReference type="EMBL" id="GMI22619.1"/>
    </source>
</evidence>
<reference evidence="8 9" key="1">
    <citation type="journal article" date="2023" name="Commun. Biol.">
        <title>Genome analysis of Parmales, the sister group of diatoms, reveals the evolutionary specialization of diatoms from phago-mixotrophs to photoautotrophs.</title>
        <authorList>
            <person name="Ban H."/>
            <person name="Sato S."/>
            <person name="Yoshikawa S."/>
            <person name="Yamada K."/>
            <person name="Nakamura Y."/>
            <person name="Ichinomiya M."/>
            <person name="Sato N."/>
            <person name="Blanc-Mathieu R."/>
            <person name="Endo H."/>
            <person name="Kuwata A."/>
            <person name="Ogata H."/>
        </authorList>
    </citation>
    <scope>NUCLEOTIDE SEQUENCE [LARGE SCALE GENOMIC DNA]</scope>
</reference>
<gene>
    <name evidence="8" type="ORF">TeGR_g13106</name>
</gene>
<evidence type="ECO:0000256" key="6">
    <source>
        <dbReference type="ARBA" id="ARBA00023242"/>
    </source>
</evidence>
<dbReference type="PANTHER" id="PTHR10997">
    <property type="entry name" value="IMPORTIN-7, 8, 11"/>
    <property type="match status" value="1"/>
</dbReference>
<dbReference type="Gene3D" id="1.25.10.10">
    <property type="entry name" value="Leucine-rich Repeat Variant"/>
    <property type="match status" value="1"/>
</dbReference>
<keyword evidence="5" id="KW-0653">Protein transport</keyword>
<feature type="non-terminal residue" evidence="8">
    <location>
        <position position="1"/>
    </location>
</feature>
<keyword evidence="6" id="KW-0539">Nucleus</keyword>
<dbReference type="InterPro" id="IPR013713">
    <property type="entry name" value="XPO2_central"/>
</dbReference>
<feature type="domain" description="Importin N-terminal" evidence="7">
    <location>
        <begin position="1"/>
        <end position="70"/>
    </location>
</feature>
<dbReference type="InterPro" id="IPR011989">
    <property type="entry name" value="ARM-like"/>
</dbReference>
<comment type="subcellular location">
    <subcellularLocation>
        <location evidence="2">Cytoplasm</location>
    </subcellularLocation>
    <subcellularLocation>
        <location evidence="1">Nucleus</location>
    </subcellularLocation>
</comment>
<keyword evidence="9" id="KW-1185">Reference proteome</keyword>
<dbReference type="SMART" id="SM00913">
    <property type="entry name" value="IBN_N"/>
    <property type="match status" value="1"/>
</dbReference>
<evidence type="ECO:0000256" key="3">
    <source>
        <dbReference type="ARBA" id="ARBA00022448"/>
    </source>
</evidence>
<dbReference type="EMBL" id="BRYB01005287">
    <property type="protein sequence ID" value="GMI22619.1"/>
    <property type="molecule type" value="Genomic_DNA"/>
</dbReference>
<evidence type="ECO:0000256" key="1">
    <source>
        <dbReference type="ARBA" id="ARBA00004123"/>
    </source>
</evidence>
<dbReference type="Pfam" id="PF03810">
    <property type="entry name" value="IBN_N"/>
    <property type="match status" value="1"/>
</dbReference>
<dbReference type="Pfam" id="PF08506">
    <property type="entry name" value="Cse1"/>
    <property type="match status" value="1"/>
</dbReference>
<dbReference type="SUPFAM" id="SSF48371">
    <property type="entry name" value="ARM repeat"/>
    <property type="match status" value="1"/>
</dbReference>
<dbReference type="PANTHER" id="PTHR10997:SF8">
    <property type="entry name" value="EXPORTIN-2"/>
    <property type="match status" value="1"/>
</dbReference>
<dbReference type="InterPro" id="IPR016024">
    <property type="entry name" value="ARM-type_fold"/>
</dbReference>
<feature type="non-terminal residue" evidence="8">
    <location>
        <position position="421"/>
    </location>
</feature>
<dbReference type="PROSITE" id="PS50166">
    <property type="entry name" value="IMPORTIN_B_NT"/>
    <property type="match status" value="1"/>
</dbReference>